<protein>
    <submittedName>
        <fullName evidence="1">Uncharacterized protein</fullName>
    </submittedName>
</protein>
<comment type="caution">
    <text evidence="1">The sequence shown here is derived from an EMBL/GenBank/DDBJ whole genome shotgun (WGS) entry which is preliminary data.</text>
</comment>
<gene>
    <name evidence="1" type="ORF">SEMRO_21_G014700.1</name>
</gene>
<sequence length="151" mass="17904">MVAPLNQRNAHPRDESVTFEAEGHRYLIQGSSEGVISVTTLLGEFFPKFDPDAVIDKYYTRWQQNSYKKPECYNKTKDEIKEMWRADGDKAKEEGTRLHQAIEAYYNNDEEVEYDQSRKEWKQFQAFQEEHKLEAYRTEMILWSSKHKLGG</sequence>
<dbReference type="EMBL" id="CAICTM010000021">
    <property type="protein sequence ID" value="CAB9497523.1"/>
    <property type="molecule type" value="Genomic_DNA"/>
</dbReference>
<name>A0A9N8D6X9_9STRA</name>
<reference evidence="1" key="1">
    <citation type="submission" date="2020-06" db="EMBL/GenBank/DDBJ databases">
        <authorList>
            <consortium name="Plant Systems Biology data submission"/>
        </authorList>
    </citation>
    <scope>NUCLEOTIDE SEQUENCE</scope>
    <source>
        <strain evidence="1">D6</strain>
    </source>
</reference>
<keyword evidence="2" id="KW-1185">Reference proteome</keyword>
<dbReference type="Proteomes" id="UP001153069">
    <property type="component" value="Unassembled WGS sequence"/>
</dbReference>
<evidence type="ECO:0000313" key="2">
    <source>
        <dbReference type="Proteomes" id="UP001153069"/>
    </source>
</evidence>
<organism evidence="1 2">
    <name type="scientific">Seminavis robusta</name>
    <dbReference type="NCBI Taxonomy" id="568900"/>
    <lineage>
        <taxon>Eukaryota</taxon>
        <taxon>Sar</taxon>
        <taxon>Stramenopiles</taxon>
        <taxon>Ochrophyta</taxon>
        <taxon>Bacillariophyta</taxon>
        <taxon>Bacillariophyceae</taxon>
        <taxon>Bacillariophycidae</taxon>
        <taxon>Naviculales</taxon>
        <taxon>Naviculaceae</taxon>
        <taxon>Seminavis</taxon>
    </lineage>
</organism>
<evidence type="ECO:0000313" key="1">
    <source>
        <dbReference type="EMBL" id="CAB9497523.1"/>
    </source>
</evidence>
<accession>A0A9N8D6X9</accession>
<proteinExistence type="predicted"/>
<dbReference type="AlphaFoldDB" id="A0A9N8D6X9"/>